<evidence type="ECO:0000313" key="3">
    <source>
        <dbReference type="EMBL" id="STZ74869.1"/>
    </source>
</evidence>
<dbReference type="Proteomes" id="UP000191025">
    <property type="component" value="Unassembled WGS sequence"/>
</dbReference>
<protein>
    <submittedName>
        <fullName evidence="2">Uncharacterized protein</fullName>
    </submittedName>
</protein>
<sequence>MIDELILPYGWLWVCLFFIFCVIILNGVHKWITAFGLCLSIGLSFWLGYQLNYIRSNDIGIVRTHSNEYIGYITKHPYKDTLTVLTTPKYPILNCPTLSDSQPMCEQELVEIKKSHVISVEFLN</sequence>
<evidence type="ECO:0000313" key="4">
    <source>
        <dbReference type="Proteomes" id="UP000191025"/>
    </source>
</evidence>
<dbReference type="RefSeq" id="WP_062499912.1">
    <property type="nucleotide sequence ID" value="NZ_MXAN01000047.1"/>
</dbReference>
<keyword evidence="1" id="KW-0472">Membrane</keyword>
<dbReference type="GeneID" id="302271514"/>
<reference evidence="2" key="2">
    <citation type="submission" date="2017-03" db="EMBL/GenBank/DDBJ databases">
        <authorList>
            <person name="Afonso C.L."/>
            <person name="Miller P.J."/>
            <person name="Scott M.A."/>
            <person name="Spackman E."/>
            <person name="Goraichik I."/>
            <person name="Dimitrov K.M."/>
            <person name="Suarez D.L."/>
            <person name="Swayne D.E."/>
        </authorList>
    </citation>
    <scope>NUCLEOTIDE SEQUENCE</scope>
    <source>
        <strain evidence="2">CCUG 4441</strain>
    </source>
</reference>
<keyword evidence="5" id="KW-1185">Reference proteome</keyword>
<organism evidence="2 4">
    <name type="scientific">Moraxella lacunata</name>
    <dbReference type="NCBI Taxonomy" id="477"/>
    <lineage>
        <taxon>Bacteria</taxon>
        <taxon>Pseudomonadati</taxon>
        <taxon>Pseudomonadota</taxon>
        <taxon>Gammaproteobacteria</taxon>
        <taxon>Moraxellales</taxon>
        <taxon>Moraxellaceae</taxon>
        <taxon>Moraxella</taxon>
    </lineage>
</organism>
<dbReference type="EMBL" id="MXAN01000047">
    <property type="protein sequence ID" value="OPH36656.1"/>
    <property type="molecule type" value="Genomic_DNA"/>
</dbReference>
<keyword evidence="1" id="KW-0812">Transmembrane</keyword>
<name>A0A1V4GWZ0_MORLA</name>
<feature type="transmembrane region" description="Helical" evidence="1">
    <location>
        <begin position="32"/>
        <end position="49"/>
    </location>
</feature>
<dbReference type="AlphaFoldDB" id="A0A1V4GWZ0"/>
<feature type="transmembrane region" description="Helical" evidence="1">
    <location>
        <begin position="6"/>
        <end position="25"/>
    </location>
</feature>
<evidence type="ECO:0000313" key="5">
    <source>
        <dbReference type="Proteomes" id="UP000254107"/>
    </source>
</evidence>
<evidence type="ECO:0000256" key="1">
    <source>
        <dbReference type="SAM" id="Phobius"/>
    </source>
</evidence>
<reference evidence="4" key="1">
    <citation type="submission" date="2017-03" db="EMBL/GenBank/DDBJ databases">
        <title>Draft genome sequence of Moraxella equi CCUG 4950T type strain.</title>
        <authorList>
            <person name="Salva-Serra F."/>
            <person name="Engstrom-Jakobsson H."/>
            <person name="Thorell K."/>
            <person name="Jaen-Luchoro D."/>
            <person name="Gonzales-Siles L."/>
            <person name="Karlsson R."/>
            <person name="Yazdan S."/>
            <person name="Boulund F."/>
            <person name="Johnning A."/>
            <person name="Engstrand L."/>
            <person name="Kristiansson E."/>
            <person name="Moore E."/>
        </authorList>
    </citation>
    <scope>NUCLEOTIDE SEQUENCE [LARGE SCALE GENOMIC DNA]</scope>
    <source>
        <strain evidence="4">CCUG 4441</strain>
    </source>
</reference>
<proteinExistence type="predicted"/>
<evidence type="ECO:0000313" key="2">
    <source>
        <dbReference type="EMBL" id="OPH36656.1"/>
    </source>
</evidence>
<dbReference type="EMBL" id="UGQC01000004">
    <property type="protein sequence ID" value="STZ74869.1"/>
    <property type="molecule type" value="Genomic_DNA"/>
</dbReference>
<accession>A0A1V4GWZ0</accession>
<keyword evidence="1" id="KW-1133">Transmembrane helix</keyword>
<reference evidence="3 5" key="3">
    <citation type="submission" date="2018-06" db="EMBL/GenBank/DDBJ databases">
        <authorList>
            <consortium name="Pathogen Informatics"/>
            <person name="Doyle S."/>
        </authorList>
    </citation>
    <scope>NUCLEOTIDE SEQUENCE [LARGE SCALE GENOMIC DNA]</scope>
    <source>
        <strain evidence="3 5">NCTC7911</strain>
    </source>
</reference>
<dbReference type="Proteomes" id="UP000254107">
    <property type="component" value="Unassembled WGS sequence"/>
</dbReference>
<gene>
    <name evidence="2" type="ORF">B5J94_06905</name>
    <name evidence="3" type="ORF">NCTC7911_03050</name>
</gene>